<dbReference type="EMBL" id="KL662095">
    <property type="protein sequence ID" value="KFM23632.1"/>
    <property type="molecule type" value="Genomic_DNA"/>
</dbReference>
<dbReference type="RefSeq" id="XP_011396506.1">
    <property type="nucleotide sequence ID" value="XM_011398204.1"/>
</dbReference>
<keyword evidence="3" id="KW-1185">Reference proteome</keyword>
<dbReference type="eggNOG" id="ENOG502QQRP">
    <property type="taxonomic scope" value="Eukaryota"/>
</dbReference>
<reference evidence="2" key="4">
    <citation type="submission" date="2018-11" db="EMBL/GenBank/DDBJ databases">
        <title>Characterization of plant carbon substrate utilization by Auxenochlorella protothecoides.</title>
        <authorList>
            <person name="Vogler B.W."/>
            <person name="Starkenburg S.R."/>
            <person name="Sudasinghe N."/>
            <person name="Schambach J.Y."/>
            <person name="Rollin J.A."/>
            <person name="Pattathil S."/>
            <person name="Barry A.N."/>
        </authorList>
    </citation>
    <scope>NUCLEOTIDE SEQUENCE [LARGE SCALE GENOMIC DNA]</scope>
    <source>
        <strain evidence="2">UTEX 25</strain>
    </source>
</reference>
<reference evidence="2" key="3">
    <citation type="submission" date="2018-10" db="EMBL/GenBank/DDBJ databases">
        <authorList>
            <person name="Hovde B."/>
            <person name="Zhang X."/>
        </authorList>
    </citation>
    <scope>NUCLEOTIDE SEQUENCE [LARGE SCALE GENOMIC DNA]</scope>
    <source>
        <strain evidence="2">UTEX 25</strain>
    </source>
</reference>
<protein>
    <submittedName>
        <fullName evidence="1">Uncharacterized protein</fullName>
    </submittedName>
</protein>
<evidence type="ECO:0000313" key="2">
    <source>
        <dbReference type="EMBL" id="RMZ52064.1"/>
    </source>
</evidence>
<evidence type="ECO:0000313" key="4">
    <source>
        <dbReference type="Proteomes" id="UP000279271"/>
    </source>
</evidence>
<accession>A0A087SD28</accession>
<dbReference type="STRING" id="3075.A0A087SD28"/>
<dbReference type="GeneID" id="23614282"/>
<proteinExistence type="predicted"/>
<dbReference type="KEGG" id="apro:F751_2891"/>
<gene>
    <name evidence="2" type="ORF">APUTEX25_001258</name>
    <name evidence="1" type="ORF">F751_2891</name>
</gene>
<reference evidence="1 3" key="1">
    <citation type="journal article" date="2014" name="BMC Genomics">
        <title>Oil accumulation mechanisms of the oleaginous microalga Chlorella protothecoides revealed through its genome, transcriptomes, and proteomes.</title>
        <authorList>
            <person name="Gao C."/>
            <person name="Wang Y."/>
            <person name="Shen Y."/>
            <person name="Yan D."/>
            <person name="He X."/>
            <person name="Dai J."/>
            <person name="Wu Q."/>
        </authorList>
    </citation>
    <scope>NUCLEOTIDE SEQUENCE [LARGE SCALE GENOMIC DNA]</scope>
    <source>
        <strain evidence="1 3">0710</strain>
    </source>
</reference>
<dbReference type="Proteomes" id="UP000279271">
    <property type="component" value="Unassembled WGS sequence"/>
</dbReference>
<evidence type="ECO:0000313" key="3">
    <source>
        <dbReference type="Proteomes" id="UP000028924"/>
    </source>
</evidence>
<evidence type="ECO:0000313" key="1">
    <source>
        <dbReference type="EMBL" id="KFM23632.1"/>
    </source>
</evidence>
<reference evidence="4" key="2">
    <citation type="journal article" date="2018" name="Algal Res.">
        <title>Characterization of plant carbon substrate utilization by Auxenochlorella protothecoides.</title>
        <authorList>
            <person name="Vogler B.W."/>
            <person name="Starkenburg S.R."/>
            <person name="Sudasinghe N."/>
            <person name="Schambach J.Y."/>
            <person name="Rollin J.A."/>
            <person name="Pattathil S."/>
            <person name="Barry A.N."/>
        </authorList>
    </citation>
    <scope>NUCLEOTIDE SEQUENCE [LARGE SCALE GENOMIC DNA]</scope>
    <source>
        <strain evidence="4">UTEX 25</strain>
    </source>
</reference>
<sequence length="194" mass="21523">MALHSHPRCRLLGREGPGRRFADRALNSWLARTFHAVHAAAPQPVVLGPHGLHHAHLFRAHAAGQGLGLLFHAAEYPAYCEQGFPVHLGYCQAGSTLQYSPDTMAWRNFVWWAGGKYGGSLAALDTGPSSPLNQRLVYPGLEALGTVYEGSFGDWLADVYYISWWAERRRQQRILVSLPGIPHAPARRRRPELG</sequence>
<dbReference type="AlphaFoldDB" id="A0A087SD28"/>
<name>A0A087SD28_AUXPR</name>
<dbReference type="PANTHER" id="PTHR35759:SF1">
    <property type="entry name" value="OS07G0673000 PROTEIN"/>
    <property type="match status" value="1"/>
</dbReference>
<organism evidence="1 3">
    <name type="scientific">Auxenochlorella protothecoides</name>
    <name type="common">Green microalga</name>
    <name type="synonym">Chlorella protothecoides</name>
    <dbReference type="NCBI Taxonomy" id="3075"/>
    <lineage>
        <taxon>Eukaryota</taxon>
        <taxon>Viridiplantae</taxon>
        <taxon>Chlorophyta</taxon>
        <taxon>core chlorophytes</taxon>
        <taxon>Trebouxiophyceae</taxon>
        <taxon>Chlorellales</taxon>
        <taxon>Chlorellaceae</taxon>
        <taxon>Auxenochlorella</taxon>
    </lineage>
</organism>
<dbReference type="OrthoDB" id="507679at2759"/>
<dbReference type="EMBL" id="QOKY01000215">
    <property type="protein sequence ID" value="RMZ52064.1"/>
    <property type="molecule type" value="Genomic_DNA"/>
</dbReference>
<dbReference type="PANTHER" id="PTHR35759">
    <property type="entry name" value="BNAA09G03860D PROTEIN"/>
    <property type="match status" value="1"/>
</dbReference>
<dbReference type="Proteomes" id="UP000028924">
    <property type="component" value="Unassembled WGS sequence"/>
</dbReference>